<dbReference type="AlphaFoldDB" id="E0XRB5"/>
<dbReference type="GO" id="GO:0006784">
    <property type="term" value="P:heme A biosynthetic process"/>
    <property type="evidence" value="ECO:0007669"/>
    <property type="project" value="InterPro"/>
</dbReference>
<name>E0XRB5_9BACT</name>
<evidence type="ECO:0000256" key="11">
    <source>
        <dbReference type="ARBA" id="ARBA00023444"/>
    </source>
</evidence>
<feature type="transmembrane region" description="Helical" evidence="12">
    <location>
        <begin position="253"/>
        <end position="274"/>
    </location>
</feature>
<evidence type="ECO:0000256" key="7">
    <source>
        <dbReference type="ARBA" id="ARBA00023004"/>
    </source>
</evidence>
<evidence type="ECO:0000256" key="8">
    <source>
        <dbReference type="ARBA" id="ARBA00023133"/>
    </source>
</evidence>
<protein>
    <submittedName>
        <fullName evidence="13">Uncharacterized protein required for cytochrome oxidase assembly</fullName>
    </submittedName>
</protein>
<evidence type="ECO:0000256" key="4">
    <source>
        <dbReference type="ARBA" id="ARBA00022723"/>
    </source>
</evidence>
<organism evidence="13">
    <name type="scientific">uncultured Fidelibacterota bacterium HF0010_18O13</name>
    <dbReference type="NCBI Taxonomy" id="710789"/>
    <lineage>
        <taxon>Bacteria</taxon>
        <taxon>Pseudomonadati</taxon>
        <taxon>Fidelibacterota</taxon>
        <taxon>environmental samples</taxon>
    </lineage>
</organism>
<dbReference type="EMBL" id="GU474850">
    <property type="protein sequence ID" value="ADI16956.1"/>
    <property type="molecule type" value="Genomic_DNA"/>
</dbReference>
<comment type="subcellular location">
    <subcellularLocation>
        <location evidence="1">Membrane</location>
        <topology evidence="1">Multi-pass membrane protein</topology>
    </subcellularLocation>
</comment>
<evidence type="ECO:0000256" key="2">
    <source>
        <dbReference type="ARBA" id="ARBA00022475"/>
    </source>
</evidence>
<keyword evidence="4" id="KW-0479">Metal-binding</keyword>
<feature type="transmembrane region" description="Helical" evidence="12">
    <location>
        <begin position="132"/>
        <end position="153"/>
    </location>
</feature>
<dbReference type="PANTHER" id="PTHR35457">
    <property type="entry name" value="HEME A SYNTHASE"/>
    <property type="match status" value="1"/>
</dbReference>
<dbReference type="InterPro" id="IPR003780">
    <property type="entry name" value="COX15/CtaA_fam"/>
</dbReference>
<evidence type="ECO:0000256" key="12">
    <source>
        <dbReference type="SAM" id="Phobius"/>
    </source>
</evidence>
<comment type="pathway">
    <text evidence="11">Porphyrin-containing compound metabolism.</text>
</comment>
<keyword evidence="6" id="KW-0560">Oxidoreductase</keyword>
<feature type="transmembrane region" description="Helical" evidence="12">
    <location>
        <begin position="286"/>
        <end position="302"/>
    </location>
</feature>
<evidence type="ECO:0000256" key="9">
    <source>
        <dbReference type="ARBA" id="ARBA00023136"/>
    </source>
</evidence>
<keyword evidence="7" id="KW-0408">Iron</keyword>
<dbReference type="Pfam" id="PF02628">
    <property type="entry name" value="COX15-CtaA"/>
    <property type="match status" value="1"/>
</dbReference>
<feature type="transmembrane region" description="Helical" evidence="12">
    <location>
        <begin position="104"/>
        <end position="126"/>
    </location>
</feature>
<keyword evidence="9 12" id="KW-0472">Membrane</keyword>
<keyword evidence="3 12" id="KW-0812">Transmembrane</keyword>
<evidence type="ECO:0000256" key="3">
    <source>
        <dbReference type="ARBA" id="ARBA00022692"/>
    </source>
</evidence>
<accession>E0XRB5</accession>
<keyword evidence="5 12" id="KW-1133">Transmembrane helix</keyword>
<evidence type="ECO:0000256" key="5">
    <source>
        <dbReference type="ARBA" id="ARBA00022989"/>
    </source>
</evidence>
<feature type="transmembrane region" description="Helical" evidence="12">
    <location>
        <begin position="173"/>
        <end position="194"/>
    </location>
</feature>
<dbReference type="PANTHER" id="PTHR35457:SF1">
    <property type="entry name" value="HEME A SYNTHASE"/>
    <property type="match status" value="1"/>
</dbReference>
<evidence type="ECO:0000256" key="6">
    <source>
        <dbReference type="ARBA" id="ARBA00023002"/>
    </source>
</evidence>
<dbReference type="InterPro" id="IPR050450">
    <property type="entry name" value="COX15/CtaA_HemeA_synthase"/>
</dbReference>
<evidence type="ECO:0000256" key="1">
    <source>
        <dbReference type="ARBA" id="ARBA00004141"/>
    </source>
</evidence>
<dbReference type="GO" id="GO:0016020">
    <property type="term" value="C:membrane"/>
    <property type="evidence" value="ECO:0007669"/>
    <property type="project" value="UniProtKB-SubCell"/>
</dbReference>
<feature type="transmembrane region" description="Helical" evidence="12">
    <location>
        <begin position="5"/>
        <end position="27"/>
    </location>
</feature>
<dbReference type="GO" id="GO:0046872">
    <property type="term" value="F:metal ion binding"/>
    <property type="evidence" value="ECO:0007669"/>
    <property type="project" value="UniProtKB-KW"/>
</dbReference>
<feature type="transmembrane region" description="Helical" evidence="12">
    <location>
        <begin position="77"/>
        <end position="97"/>
    </location>
</feature>
<proteinExistence type="predicted"/>
<feature type="transmembrane region" description="Helical" evidence="12">
    <location>
        <begin position="222"/>
        <end position="241"/>
    </location>
</feature>
<keyword evidence="2" id="KW-1003">Cell membrane</keyword>
<evidence type="ECO:0000313" key="13">
    <source>
        <dbReference type="EMBL" id="ADI16956.1"/>
    </source>
</evidence>
<keyword evidence="10" id="KW-1015">Disulfide bond</keyword>
<evidence type="ECO:0000256" key="10">
    <source>
        <dbReference type="ARBA" id="ARBA00023157"/>
    </source>
</evidence>
<keyword evidence="8" id="KW-0350">Heme biosynthesis</keyword>
<sequence length="307" mass="34496">MANKLFFRSALISTILSYLLIFVGGLVRVSGSGLGCPDWPKCFGRWVPPTSIEQIPEHIDPTAFNIVLAWIEYGNRMLGVIVGFSIIIMTVIAVLYFRNNSKILYSALWSLFLVGANGGLGAIVVSSVLNPFIVSLHMILALFLVSVLSYGTIESYKLINLNKFSNILLSKKISMSLIALWGLIVIEILLGTGIRTNIELIAIDNPLYSKGQLLDALNSYKYLHSVLGFSLLFLSIYLCYLFKDDFLGLSKQLVYFIFGMILFQIFLGELMIFFELPQLTRLFHTWGSSWLVGIIIILYNTLQYEQS</sequence>
<reference evidence="13" key="1">
    <citation type="journal article" date="2011" name="Environ. Microbiol.">
        <title>Time-series analyses of Monterey Bay coastal microbial picoplankton using a 'genome proxy' microarray.</title>
        <authorList>
            <person name="Rich V.I."/>
            <person name="Pham V.D."/>
            <person name="Eppley J."/>
            <person name="Shi Y."/>
            <person name="DeLong E.F."/>
        </authorList>
    </citation>
    <scope>NUCLEOTIDE SEQUENCE</scope>
</reference>
<dbReference type="GO" id="GO:0016491">
    <property type="term" value="F:oxidoreductase activity"/>
    <property type="evidence" value="ECO:0007669"/>
    <property type="project" value="UniProtKB-KW"/>
</dbReference>